<sequence length="47" mass="5523">MQKAFQSGINFFKFCIFDQISIFQRFSPSNLSACFCSNFNLKNEVKF</sequence>
<evidence type="ECO:0000313" key="2">
    <source>
        <dbReference type="Proteomes" id="UP000003082"/>
    </source>
</evidence>
<reference evidence="1 2" key="1">
    <citation type="submission" date="2008-08" db="EMBL/GenBank/DDBJ databases">
        <authorList>
            <person name="Madupu R."/>
            <person name="Durkin A.S."/>
            <person name="Torralba M."/>
            <person name="Methe B."/>
            <person name="Sutton G.G."/>
            <person name="Strausberg R.L."/>
            <person name="Nelson K.E."/>
        </authorList>
    </citation>
    <scope>NUCLEOTIDE SEQUENCE [LARGE SCALE GENOMIC DNA]</scope>
    <source>
        <strain evidence="1 2">RM3267</strain>
    </source>
</reference>
<dbReference type="Proteomes" id="UP000003082">
    <property type="component" value="Unassembled WGS sequence"/>
</dbReference>
<gene>
    <name evidence="1" type="ORF">CAMRE0001_0997</name>
</gene>
<evidence type="ECO:0000313" key="1">
    <source>
        <dbReference type="EMBL" id="EEF13681.1"/>
    </source>
</evidence>
<organism evidence="1 2">
    <name type="scientific">Campylobacter rectus RM3267</name>
    <dbReference type="NCBI Taxonomy" id="553218"/>
    <lineage>
        <taxon>Bacteria</taxon>
        <taxon>Pseudomonadati</taxon>
        <taxon>Campylobacterota</taxon>
        <taxon>Epsilonproteobacteria</taxon>
        <taxon>Campylobacterales</taxon>
        <taxon>Campylobacteraceae</taxon>
        <taxon>Campylobacter</taxon>
    </lineage>
</organism>
<dbReference type="AlphaFoldDB" id="B9D2Q3"/>
<dbReference type="EMBL" id="ACFU01000015">
    <property type="protein sequence ID" value="EEF13681.1"/>
    <property type="molecule type" value="Genomic_DNA"/>
</dbReference>
<name>B9D2Q3_CAMRE</name>
<keyword evidence="2" id="KW-1185">Reference proteome</keyword>
<comment type="caution">
    <text evidence="1">The sequence shown here is derived from an EMBL/GenBank/DDBJ whole genome shotgun (WGS) entry which is preliminary data.</text>
</comment>
<dbReference type="STRING" id="553218.CAMRE0001_0997"/>
<proteinExistence type="predicted"/>
<protein>
    <submittedName>
        <fullName evidence="1">Uncharacterized protein</fullName>
    </submittedName>
</protein>
<accession>B9D2Q3</accession>